<protein>
    <recommendedName>
        <fullName evidence="1">Poly [ADP-ribose] polymerase</fullName>
        <shortName evidence="1">PARP</shortName>
        <ecNumber evidence="1">2.4.2.-</ecNumber>
    </recommendedName>
</protein>
<dbReference type="GO" id="GO:0005634">
    <property type="term" value="C:nucleus"/>
    <property type="evidence" value="ECO:0007669"/>
    <property type="project" value="TreeGrafter"/>
</dbReference>
<keyword evidence="1" id="KW-0520">NAD</keyword>
<dbReference type="EMBL" id="CAJNDS010002723">
    <property type="protein sequence ID" value="CAE7574015.1"/>
    <property type="molecule type" value="Genomic_DNA"/>
</dbReference>
<reference evidence="4" key="1">
    <citation type="submission" date="2021-02" db="EMBL/GenBank/DDBJ databases">
        <authorList>
            <person name="Dougan E. K."/>
            <person name="Rhodes N."/>
            <person name="Thang M."/>
            <person name="Chan C."/>
        </authorList>
    </citation>
    <scope>NUCLEOTIDE SEQUENCE</scope>
</reference>
<dbReference type="Pfam" id="PF00644">
    <property type="entry name" value="PARP"/>
    <property type="match status" value="1"/>
</dbReference>
<keyword evidence="5" id="KW-1185">Reference proteome</keyword>
<evidence type="ECO:0000259" key="3">
    <source>
        <dbReference type="PROSITE" id="PS51059"/>
    </source>
</evidence>
<feature type="domain" description="PARP catalytic" evidence="3">
    <location>
        <begin position="414"/>
        <end position="646"/>
    </location>
</feature>
<evidence type="ECO:0000256" key="1">
    <source>
        <dbReference type="RuleBase" id="RU362114"/>
    </source>
</evidence>
<dbReference type="Proteomes" id="UP000604046">
    <property type="component" value="Unassembled WGS sequence"/>
</dbReference>
<dbReference type="Gene3D" id="3.90.228.10">
    <property type="match status" value="1"/>
</dbReference>
<dbReference type="PANTHER" id="PTHR45740">
    <property type="entry name" value="POLY [ADP-RIBOSE] POLYMERASE"/>
    <property type="match status" value="1"/>
</dbReference>
<dbReference type="InterPro" id="IPR012317">
    <property type="entry name" value="Poly(ADP-ribose)pol_cat_dom"/>
</dbReference>
<evidence type="ECO:0000313" key="5">
    <source>
        <dbReference type="Proteomes" id="UP000604046"/>
    </source>
</evidence>
<comment type="caution">
    <text evidence="4">The sequence shown here is derived from an EMBL/GenBank/DDBJ whole genome shotgun (WGS) entry which is preliminary data.</text>
</comment>
<dbReference type="GO" id="GO:1990404">
    <property type="term" value="F:NAD+-protein mono-ADP-ribosyltransferase activity"/>
    <property type="evidence" value="ECO:0007669"/>
    <property type="project" value="TreeGrafter"/>
</dbReference>
<keyword evidence="1" id="KW-0808">Transferase</keyword>
<dbReference type="PROSITE" id="PS51059">
    <property type="entry name" value="PARP_CATALYTIC"/>
    <property type="match status" value="1"/>
</dbReference>
<dbReference type="GO" id="GO:0003950">
    <property type="term" value="F:NAD+ poly-ADP-ribosyltransferase activity"/>
    <property type="evidence" value="ECO:0007669"/>
    <property type="project" value="UniProtKB-UniRule"/>
</dbReference>
<evidence type="ECO:0000256" key="2">
    <source>
        <dbReference type="SAM" id="MobiDB-lite"/>
    </source>
</evidence>
<dbReference type="InterPro" id="IPR051712">
    <property type="entry name" value="ARTD-AVP"/>
</dbReference>
<keyword evidence="1" id="KW-0328">Glycosyltransferase</keyword>
<dbReference type="SUPFAM" id="SSF56399">
    <property type="entry name" value="ADP-ribosylation"/>
    <property type="match status" value="1"/>
</dbReference>
<dbReference type="EC" id="2.4.2.-" evidence="1"/>
<name>A0A812UP36_9DINO</name>
<accession>A0A812UP36</accession>
<dbReference type="AlphaFoldDB" id="A0A812UP36"/>
<proteinExistence type="predicted"/>
<dbReference type="PANTHER" id="PTHR45740:SF2">
    <property type="entry name" value="POLY [ADP-RIBOSE] POLYMERASE"/>
    <property type="match status" value="1"/>
</dbReference>
<evidence type="ECO:0000313" key="4">
    <source>
        <dbReference type="EMBL" id="CAE7574015.1"/>
    </source>
</evidence>
<feature type="region of interest" description="Disordered" evidence="2">
    <location>
        <begin position="89"/>
        <end position="111"/>
    </location>
</feature>
<organism evidence="4 5">
    <name type="scientific">Symbiodinium natans</name>
    <dbReference type="NCBI Taxonomy" id="878477"/>
    <lineage>
        <taxon>Eukaryota</taxon>
        <taxon>Sar</taxon>
        <taxon>Alveolata</taxon>
        <taxon>Dinophyceae</taxon>
        <taxon>Suessiales</taxon>
        <taxon>Symbiodiniaceae</taxon>
        <taxon>Symbiodinium</taxon>
    </lineage>
</organism>
<sequence>MGCANSKPLPLKCTRQTCHKEGQSRFDGYCCHGCRQGWGCGPLCTSNVSTKCWRPECQKVKDDAIGYCCMGCKQGTGCDSRCKNRPAFKTPGAPSRPEPKKAPEPKPEPELSRGIKLLEFQVRGRAPGREFAAQISCQDLKGAIVAAQVVQRQELPSTWVQFSVYLASVVFVYHEDEAEESNAPNAVAAGGGIHLDLKNGVSLLGENILPSAIMTGEEGKGSNMSNQKHLREEGRMSSPGAYEMRPSLSFGTAGSPLLQFSVHSSTSGRQFSAYLVLEDGQGQTLSKVVLLDRISLSSKPEAFCFHASRVAFATHNTAKSGEVIYIDTVKGVSFLGENILPTCALVGHNWPSDNGRWSWMREKGWMCWEGQYEMRASPFLDDMSSLAVEMPAYWKAEDGQVSSRRIQETAGTCKAIQSLMDSTWKATVTRDRAKEDEEGHGRSVKQFEVVQVLRNENPSLWAAYWRQRERIRKQCEGKRLPAETAKTSLCDAFSQTAGCLSLAEEVREFYLFHGTRPSAANQICSSDFRVDMAGSQTGTLYGKGLYFAEASSKADEYASDDKEGLYTGLFCMLLCRVTCGDWIYTDEAKPDVGALVQDIRQGHHDSVLGDREKARGTYREFIVFNSDQVYPEYIIIYKRKEAEEISAV</sequence>
<gene>
    <name evidence="4" type="primary">Parp12</name>
    <name evidence="4" type="ORF">SNAT2548_LOCUS32746</name>
</gene>
<feature type="compositionally biased region" description="Basic and acidic residues" evidence="2">
    <location>
        <begin position="97"/>
        <end position="111"/>
    </location>
</feature>
<dbReference type="OrthoDB" id="6133115at2759"/>